<gene>
    <name evidence="4" type="ORF">OBBRIDRAFT_790634</name>
</gene>
<evidence type="ECO:0000259" key="3">
    <source>
        <dbReference type="PROSITE" id="PS50076"/>
    </source>
</evidence>
<dbReference type="InterPro" id="IPR051339">
    <property type="entry name" value="DnaJ_subfamily_B"/>
</dbReference>
<organism evidence="4 5">
    <name type="scientific">Obba rivulosa</name>
    <dbReference type="NCBI Taxonomy" id="1052685"/>
    <lineage>
        <taxon>Eukaryota</taxon>
        <taxon>Fungi</taxon>
        <taxon>Dikarya</taxon>
        <taxon>Basidiomycota</taxon>
        <taxon>Agaricomycotina</taxon>
        <taxon>Agaricomycetes</taxon>
        <taxon>Polyporales</taxon>
        <taxon>Gelatoporiaceae</taxon>
        <taxon>Obba</taxon>
    </lineage>
</organism>
<dbReference type="GO" id="GO:0005829">
    <property type="term" value="C:cytosol"/>
    <property type="evidence" value="ECO:0007669"/>
    <property type="project" value="TreeGrafter"/>
</dbReference>
<dbReference type="Proteomes" id="UP000250043">
    <property type="component" value="Unassembled WGS sequence"/>
</dbReference>
<dbReference type="PANTHER" id="PTHR24078">
    <property type="entry name" value="DNAJ HOMOLOG SUBFAMILY C MEMBER"/>
    <property type="match status" value="1"/>
</dbReference>
<dbReference type="PANTHER" id="PTHR24078:SF553">
    <property type="entry name" value="DNAJ HOMOLOG SUBFAMILY B MEMBER 5"/>
    <property type="match status" value="1"/>
</dbReference>
<proteinExistence type="predicted"/>
<dbReference type="SUPFAM" id="SSF46565">
    <property type="entry name" value="Chaperone J-domain"/>
    <property type="match status" value="1"/>
</dbReference>
<dbReference type="GO" id="GO:0051087">
    <property type="term" value="F:protein-folding chaperone binding"/>
    <property type="evidence" value="ECO:0007669"/>
    <property type="project" value="TreeGrafter"/>
</dbReference>
<feature type="compositionally biased region" description="Basic and acidic residues" evidence="2">
    <location>
        <begin position="167"/>
        <end position="181"/>
    </location>
</feature>
<reference evidence="4 5" key="1">
    <citation type="submission" date="2016-07" db="EMBL/GenBank/DDBJ databases">
        <title>Draft genome of the white-rot fungus Obba rivulosa 3A-2.</title>
        <authorList>
            <consortium name="DOE Joint Genome Institute"/>
            <person name="Miettinen O."/>
            <person name="Riley R."/>
            <person name="Acob R."/>
            <person name="Barry K."/>
            <person name="Cullen D."/>
            <person name="De Vries R."/>
            <person name="Hainaut M."/>
            <person name="Hatakka A."/>
            <person name="Henrissat B."/>
            <person name="Hilden K."/>
            <person name="Kuo R."/>
            <person name="Labutti K."/>
            <person name="Lipzen A."/>
            <person name="Makela M.R."/>
            <person name="Sandor L."/>
            <person name="Spatafora J.W."/>
            <person name="Grigoriev I.V."/>
            <person name="Hibbett D.S."/>
        </authorList>
    </citation>
    <scope>NUCLEOTIDE SEQUENCE [LARGE SCALE GENOMIC DNA]</scope>
    <source>
        <strain evidence="4 5">3A-2</strain>
    </source>
</reference>
<dbReference type="SMART" id="SM00271">
    <property type="entry name" value="DnaJ"/>
    <property type="match status" value="1"/>
</dbReference>
<dbReference type="Gene3D" id="2.60.260.20">
    <property type="entry name" value="Urease metallochaperone UreE, N-terminal domain"/>
    <property type="match status" value="2"/>
</dbReference>
<feature type="region of interest" description="Disordered" evidence="2">
    <location>
        <begin position="153"/>
        <end position="212"/>
    </location>
</feature>
<evidence type="ECO:0000313" key="4">
    <source>
        <dbReference type="EMBL" id="OCH93045.1"/>
    </source>
</evidence>
<feature type="compositionally biased region" description="Polar residues" evidence="2">
    <location>
        <begin position="72"/>
        <end position="95"/>
    </location>
</feature>
<evidence type="ECO:0000256" key="2">
    <source>
        <dbReference type="SAM" id="MobiDB-lite"/>
    </source>
</evidence>
<dbReference type="SUPFAM" id="SSF49493">
    <property type="entry name" value="HSP40/DnaJ peptide-binding domain"/>
    <property type="match status" value="1"/>
</dbReference>
<dbReference type="OrthoDB" id="10250354at2759"/>
<dbReference type="Pfam" id="PF00226">
    <property type="entry name" value="DnaJ"/>
    <property type="match status" value="1"/>
</dbReference>
<feature type="region of interest" description="Disordered" evidence="2">
    <location>
        <begin position="70"/>
        <end position="109"/>
    </location>
</feature>
<dbReference type="PRINTS" id="PR00625">
    <property type="entry name" value="JDOMAIN"/>
</dbReference>
<sequence>MTVSSRPQDYYEVLGLTHHASKEQIREAYKQLALKWHPDRHTADKDDAQQRFVEIGNAYKKLMSRAQRQAKDSVTLSGAATQRVPQSSVPDSASPPQYRGTKSSTTSAAATKLDLNLDLSYGVKSPRERRQPTSTGRIIRVREDQVQYIRLVRQGGDHNSRDISNGRSRDSERDAYHERTTKGTTTIPASKPDVESVDLRSTQVHPLQPTKSKDSLTKDWIFPLPLSLETLYFGASHHCRITRSLISGKREDVNIDLTIEPGWHAGTRIRCPGAGHERVDGTFQDVVFVVEEVPHPRFRRVDDDLVITVHVPWSDTYTQPRPLGSGYSSAQETAEEAYLFGLGGDEYFLPIPRTLADGATGSHIIGAGMPIWRDGKVVGKGNLKVKWEFIFPEMYNLHQSRWAIFKRAMRWKA</sequence>
<accession>A0A8E2B670</accession>
<dbReference type="GO" id="GO:0051082">
    <property type="term" value="F:unfolded protein binding"/>
    <property type="evidence" value="ECO:0007669"/>
    <property type="project" value="InterPro"/>
</dbReference>
<keyword evidence="1" id="KW-0143">Chaperone</keyword>
<dbReference type="GO" id="GO:0006413">
    <property type="term" value="P:translational initiation"/>
    <property type="evidence" value="ECO:0007669"/>
    <property type="project" value="TreeGrafter"/>
</dbReference>
<dbReference type="Pfam" id="PF01556">
    <property type="entry name" value="DnaJ_C"/>
    <property type="match status" value="1"/>
</dbReference>
<name>A0A8E2B670_9APHY</name>
<dbReference type="InterPro" id="IPR001623">
    <property type="entry name" value="DnaJ_domain"/>
</dbReference>
<evidence type="ECO:0000313" key="5">
    <source>
        <dbReference type="Proteomes" id="UP000250043"/>
    </source>
</evidence>
<dbReference type="EMBL" id="KV722360">
    <property type="protein sequence ID" value="OCH93045.1"/>
    <property type="molecule type" value="Genomic_DNA"/>
</dbReference>
<dbReference type="InterPro" id="IPR002939">
    <property type="entry name" value="DnaJ_C"/>
</dbReference>
<dbReference type="GO" id="GO:0006457">
    <property type="term" value="P:protein folding"/>
    <property type="evidence" value="ECO:0007669"/>
    <property type="project" value="InterPro"/>
</dbReference>
<dbReference type="PROSITE" id="PS50076">
    <property type="entry name" value="DNAJ_2"/>
    <property type="match status" value="1"/>
</dbReference>
<dbReference type="Gene3D" id="1.10.287.110">
    <property type="entry name" value="DnaJ domain"/>
    <property type="match status" value="1"/>
</dbReference>
<dbReference type="AlphaFoldDB" id="A0A8E2B670"/>
<keyword evidence="5" id="KW-1185">Reference proteome</keyword>
<feature type="domain" description="J" evidence="3">
    <location>
        <begin position="9"/>
        <end position="75"/>
    </location>
</feature>
<dbReference type="InterPro" id="IPR036869">
    <property type="entry name" value="J_dom_sf"/>
</dbReference>
<protein>
    <submittedName>
        <fullName evidence="4">DnaJ-domain-containing protein</fullName>
    </submittedName>
</protein>
<dbReference type="CDD" id="cd06257">
    <property type="entry name" value="DnaJ"/>
    <property type="match status" value="1"/>
</dbReference>
<evidence type="ECO:0000256" key="1">
    <source>
        <dbReference type="ARBA" id="ARBA00023186"/>
    </source>
</evidence>
<dbReference type="InterPro" id="IPR008971">
    <property type="entry name" value="HSP40/DnaJ_pept-bd"/>
</dbReference>